<feature type="signal peptide" evidence="4">
    <location>
        <begin position="1"/>
        <end position="21"/>
    </location>
</feature>
<feature type="chain" id="PRO_5005790226" evidence="4">
    <location>
        <begin position="22"/>
        <end position="367"/>
    </location>
</feature>
<keyword evidence="3" id="KW-0479">Metal-binding</keyword>
<dbReference type="Pfam" id="PF03480">
    <property type="entry name" value="DctP"/>
    <property type="match status" value="1"/>
</dbReference>
<sequence>MKKLMQLFTAVALVTITNANAGWFDGDDKATEAKQDNKVYTLTLAETWPSNFPVFGDATKKFAQLAHDMSGGRLAIRIDSKNKHKSALGIFDFVKSGQYDLGHSASYYWKGKDANTLYFTTMPFGMTASEQHAWFAYGGGQELMDKVYAKHGMKSIIGGNTGNQMGGWFKKEINTVEDLQGLKMRIPGFAGDVMAKVGAKPTNIPAGELYTALDRGTIDALEWVGPSLDLRMGFHKVAPYYYTGWHEPATELQFLINLKKLNSLPKDLQDILTNAMELAAYDMYAHSEYASAKNWATMKKDYPNIQVKTFPKPVFDALKQANTELLEERAKSDPVAKEIIDSQQAYLAKARAWTAISDQSYLNALGN</sequence>
<evidence type="ECO:0000256" key="1">
    <source>
        <dbReference type="ARBA" id="ARBA00022729"/>
    </source>
</evidence>
<feature type="binding site" evidence="3">
    <location>
        <position position="222"/>
    </location>
    <ligand>
        <name>substrate</name>
    </ligand>
</feature>
<dbReference type="RefSeq" id="WP_082319653.1">
    <property type="nucleotide sequence ID" value="NZ_CP010552.1"/>
</dbReference>
<organism evidence="5 6">
    <name type="scientific">Candidatus Thioglobus autotrophicus</name>
    <dbReference type="NCBI Taxonomy" id="1705394"/>
    <lineage>
        <taxon>Bacteria</taxon>
        <taxon>Pseudomonadati</taxon>
        <taxon>Pseudomonadota</taxon>
        <taxon>Gammaproteobacteria</taxon>
        <taxon>Candidatus Pseudothioglobaceae</taxon>
        <taxon>Candidatus Thioglobus</taxon>
    </lineage>
</organism>
<dbReference type="PANTHER" id="PTHR33376:SF5">
    <property type="entry name" value="EXTRACYTOPLASMIC SOLUTE RECEPTOR PROTEIN"/>
    <property type="match status" value="1"/>
</dbReference>
<dbReference type="InterPro" id="IPR038404">
    <property type="entry name" value="TRAP_DctP_sf"/>
</dbReference>
<evidence type="ECO:0000256" key="4">
    <source>
        <dbReference type="SAM" id="SignalP"/>
    </source>
</evidence>
<dbReference type="PATRIC" id="fig|1705394.5.peg.1227"/>
<gene>
    <name evidence="5" type="ORF">SP60_06160</name>
</gene>
<dbReference type="Gene3D" id="3.40.190.170">
    <property type="entry name" value="Bacterial extracellular solute-binding protein, family 7"/>
    <property type="match status" value="1"/>
</dbReference>
<accession>A0A0M3TU89</accession>
<dbReference type="InterPro" id="IPR026289">
    <property type="entry name" value="SBP_TakP-like"/>
</dbReference>
<dbReference type="Gene3D" id="3.40.190.10">
    <property type="entry name" value="Periplasmic binding protein-like II"/>
    <property type="match status" value="1"/>
</dbReference>
<feature type="binding site" evidence="3">
    <location>
        <position position="223"/>
    </location>
    <ligand>
        <name>Na(+)</name>
        <dbReference type="ChEBI" id="CHEBI:29101"/>
    </ligand>
</feature>
<keyword evidence="6" id="KW-1185">Reference proteome</keyword>
<dbReference type="Proteomes" id="UP000058020">
    <property type="component" value="Chromosome"/>
</dbReference>
<feature type="binding site" evidence="3">
    <location>
        <position position="247"/>
    </location>
    <ligand>
        <name>substrate</name>
    </ligand>
</feature>
<proteinExistence type="predicted"/>
<dbReference type="PIRSF" id="PIRSF039026">
    <property type="entry name" value="SiaP"/>
    <property type="match status" value="1"/>
</dbReference>
<evidence type="ECO:0000313" key="5">
    <source>
        <dbReference type="EMBL" id="ALE52821.1"/>
    </source>
</evidence>
<dbReference type="OrthoDB" id="9769667at2"/>
<protein>
    <submittedName>
        <fullName evidence="5">ABC transporter substrate-binding protein</fullName>
    </submittedName>
</protein>
<dbReference type="AlphaFoldDB" id="A0A0M3TU89"/>
<dbReference type="InterPro" id="IPR018389">
    <property type="entry name" value="DctP_fam"/>
</dbReference>
<feature type="binding site" evidence="2">
    <location>
        <position position="164"/>
    </location>
    <ligand>
        <name>substrate</name>
    </ligand>
</feature>
<dbReference type="KEGG" id="tho:SP60_06160"/>
<keyword evidence="1 4" id="KW-0732">Signal</keyword>
<evidence type="ECO:0000256" key="2">
    <source>
        <dbReference type="PIRSR" id="PIRSR039026-1"/>
    </source>
</evidence>
<dbReference type="GO" id="GO:0046872">
    <property type="term" value="F:metal ion binding"/>
    <property type="evidence" value="ECO:0007669"/>
    <property type="project" value="UniProtKB-KW"/>
</dbReference>
<dbReference type="EMBL" id="CP010552">
    <property type="protein sequence ID" value="ALE52821.1"/>
    <property type="molecule type" value="Genomic_DNA"/>
</dbReference>
<dbReference type="GO" id="GO:0055085">
    <property type="term" value="P:transmembrane transport"/>
    <property type="evidence" value="ECO:0007669"/>
    <property type="project" value="InterPro"/>
</dbReference>
<evidence type="ECO:0000313" key="6">
    <source>
        <dbReference type="Proteomes" id="UP000058020"/>
    </source>
</evidence>
<dbReference type="GO" id="GO:0031317">
    <property type="term" value="C:tripartite ATP-independent periplasmic transporter complex"/>
    <property type="evidence" value="ECO:0007669"/>
    <property type="project" value="InterPro"/>
</dbReference>
<feature type="binding site" evidence="2">
    <location>
        <position position="185"/>
    </location>
    <ligand>
        <name>substrate</name>
    </ligand>
</feature>
<name>A0A0M3TU89_9GAMM</name>
<dbReference type="NCBIfam" id="NF037995">
    <property type="entry name" value="TRAP_S1"/>
    <property type="match status" value="1"/>
</dbReference>
<evidence type="ECO:0000256" key="3">
    <source>
        <dbReference type="PIRSR" id="PIRSR039026-2"/>
    </source>
</evidence>
<dbReference type="PANTHER" id="PTHR33376">
    <property type="match status" value="1"/>
</dbReference>
<dbReference type="STRING" id="1705394.SP60_06160"/>
<reference evidence="5 6" key="1">
    <citation type="journal article" date="2015" name="Genome Announc.">
        <title>Genome Sequence of 'Candidatus Thioglobus autotrophica' Strain EF1, a Chemoautotroph from the SUP05 Clade of Marine Gammaproteobacteria.</title>
        <authorList>
            <person name="Shah V."/>
            <person name="Morris R.M."/>
        </authorList>
    </citation>
    <scope>NUCLEOTIDE SEQUENCE [LARGE SCALE GENOMIC DNA]</scope>
    <source>
        <strain evidence="5 6">EF1</strain>
    </source>
</reference>